<reference evidence="5" key="1">
    <citation type="submission" date="2017-02" db="UniProtKB">
        <authorList>
            <consortium name="WormBaseParasite"/>
        </authorList>
    </citation>
    <scope>IDENTIFICATION</scope>
</reference>
<organism evidence="5">
    <name type="scientific">Hymenolepis diminuta</name>
    <name type="common">Rat tapeworm</name>
    <dbReference type="NCBI Taxonomy" id="6216"/>
    <lineage>
        <taxon>Eukaryota</taxon>
        <taxon>Metazoa</taxon>
        <taxon>Spiralia</taxon>
        <taxon>Lophotrochozoa</taxon>
        <taxon>Platyhelminthes</taxon>
        <taxon>Cestoda</taxon>
        <taxon>Eucestoda</taxon>
        <taxon>Cyclophyllidea</taxon>
        <taxon>Hymenolepididae</taxon>
        <taxon>Hymenolepis</taxon>
    </lineage>
</organism>
<dbReference type="OrthoDB" id="10422658at2759"/>
<dbReference type="Proteomes" id="UP000274504">
    <property type="component" value="Unassembled WGS sequence"/>
</dbReference>
<reference evidence="2 4" key="3">
    <citation type="submission" date="2019-07" db="EMBL/GenBank/DDBJ databases">
        <authorList>
            <person name="Jastrzebski P J."/>
            <person name="Paukszto L."/>
            <person name="Jastrzebski P J."/>
        </authorList>
    </citation>
    <scope>NUCLEOTIDE SEQUENCE [LARGE SCALE GENOMIC DNA]</scope>
    <source>
        <strain evidence="2 4">WMS-il1</strain>
    </source>
</reference>
<protein>
    <submittedName>
        <fullName evidence="5">PNPLA domain-containing protein</fullName>
    </submittedName>
</protein>
<sequence length="135" mass="15339">MGDSGSLGIGRIEIPWELLHKLIPGQGLMDIRPDCGLLRDGRAFATMHCCRERYFLFPNKYSYIHHFLTYYINNARTSSYMPRNGPYLTLQAITTFPRMKAVSATVEDLQLVASTIPDVVITSNPPKLVFDMQKL</sequence>
<dbReference type="AlphaFoldDB" id="A0A0R3SRJ6"/>
<evidence type="ECO:0000313" key="3">
    <source>
        <dbReference type="Proteomes" id="UP000274504"/>
    </source>
</evidence>
<name>A0A0R3SRJ6_HYMDI</name>
<evidence type="ECO:0000313" key="2">
    <source>
        <dbReference type="EMBL" id="VUZ44169.1"/>
    </source>
</evidence>
<dbReference type="WBParaSite" id="HDID_0000780201-mRNA-1">
    <property type="protein sequence ID" value="HDID_0000780201-mRNA-1"/>
    <property type="gene ID" value="HDID_0000780201"/>
</dbReference>
<reference evidence="1 3" key="2">
    <citation type="submission" date="2018-11" db="EMBL/GenBank/DDBJ databases">
        <authorList>
            <consortium name="Pathogen Informatics"/>
        </authorList>
    </citation>
    <scope>NUCLEOTIDE SEQUENCE [LARGE SCALE GENOMIC DNA]</scope>
</reference>
<dbReference type="Proteomes" id="UP000321570">
    <property type="component" value="Unassembled WGS sequence"/>
</dbReference>
<proteinExistence type="predicted"/>
<evidence type="ECO:0000313" key="5">
    <source>
        <dbReference type="WBParaSite" id="HDID_0000780201-mRNA-1"/>
    </source>
</evidence>
<evidence type="ECO:0000313" key="1">
    <source>
        <dbReference type="EMBL" id="VDL60118.1"/>
    </source>
</evidence>
<evidence type="ECO:0000313" key="4">
    <source>
        <dbReference type="Proteomes" id="UP000321570"/>
    </source>
</evidence>
<gene>
    <name evidence="1" type="ORF">HDID_LOCUS7800</name>
    <name evidence="2" type="ORF">WMSIL1_LOCUS4604</name>
</gene>
<keyword evidence="4" id="KW-1185">Reference proteome</keyword>
<dbReference type="EMBL" id="CABIJS010000123">
    <property type="protein sequence ID" value="VUZ44169.1"/>
    <property type="molecule type" value="Genomic_DNA"/>
</dbReference>
<accession>A0A0R3SRJ6</accession>
<dbReference type="EMBL" id="UYSG01010982">
    <property type="protein sequence ID" value="VDL60118.1"/>
    <property type="molecule type" value="Genomic_DNA"/>
</dbReference>